<keyword evidence="2" id="KW-1185">Reference proteome</keyword>
<protein>
    <recommendedName>
        <fullName evidence="3">Reverse transcriptase domain-containing protein</fullName>
    </recommendedName>
</protein>
<reference evidence="1" key="1">
    <citation type="journal article" date="2022" name="bioRxiv">
        <title>Sequencing and chromosome-scale assembly of the giantPleurodeles waltlgenome.</title>
        <authorList>
            <person name="Brown T."/>
            <person name="Elewa A."/>
            <person name="Iarovenko S."/>
            <person name="Subramanian E."/>
            <person name="Araus A.J."/>
            <person name="Petzold A."/>
            <person name="Susuki M."/>
            <person name="Suzuki K.-i.T."/>
            <person name="Hayashi T."/>
            <person name="Toyoda A."/>
            <person name="Oliveira C."/>
            <person name="Osipova E."/>
            <person name="Leigh N.D."/>
            <person name="Simon A."/>
            <person name="Yun M.H."/>
        </authorList>
    </citation>
    <scope>NUCLEOTIDE SEQUENCE</scope>
    <source>
        <strain evidence="1">20211129_DDA</strain>
        <tissue evidence="1">Liver</tissue>
    </source>
</reference>
<sequence>MQTEERLVADGGVGQAHSTATALVSSQLNQKQLRKRRRRVPRALMGYLWQYTSKMPTIRQSTWSCYSYRLRKTPTSQLYGEGSSSLQNYKLGDKNSAKKYWLVALIDNEAKYFTVTILEELTAWATATNIILINQTCFRKNVGTITNIMALPLLVDGAVCAKSPLHFCFIDFQAAFDHTNHGMLWRKQKIPPTLVRTPGCK</sequence>
<name>A0AAV7KYT5_PLEWA</name>
<evidence type="ECO:0008006" key="3">
    <source>
        <dbReference type="Google" id="ProtNLM"/>
    </source>
</evidence>
<comment type="caution">
    <text evidence="1">The sequence shown here is derived from an EMBL/GenBank/DDBJ whole genome shotgun (WGS) entry which is preliminary data.</text>
</comment>
<dbReference type="Proteomes" id="UP001066276">
    <property type="component" value="Chromosome 12"/>
</dbReference>
<accession>A0AAV7KYT5</accession>
<dbReference type="AlphaFoldDB" id="A0AAV7KYT5"/>
<gene>
    <name evidence="1" type="ORF">NDU88_003924</name>
</gene>
<proteinExistence type="predicted"/>
<dbReference type="EMBL" id="JANPWB010000016">
    <property type="protein sequence ID" value="KAJ1083769.1"/>
    <property type="molecule type" value="Genomic_DNA"/>
</dbReference>
<evidence type="ECO:0000313" key="2">
    <source>
        <dbReference type="Proteomes" id="UP001066276"/>
    </source>
</evidence>
<organism evidence="1 2">
    <name type="scientific">Pleurodeles waltl</name>
    <name type="common">Iberian ribbed newt</name>
    <dbReference type="NCBI Taxonomy" id="8319"/>
    <lineage>
        <taxon>Eukaryota</taxon>
        <taxon>Metazoa</taxon>
        <taxon>Chordata</taxon>
        <taxon>Craniata</taxon>
        <taxon>Vertebrata</taxon>
        <taxon>Euteleostomi</taxon>
        <taxon>Amphibia</taxon>
        <taxon>Batrachia</taxon>
        <taxon>Caudata</taxon>
        <taxon>Salamandroidea</taxon>
        <taxon>Salamandridae</taxon>
        <taxon>Pleurodelinae</taxon>
        <taxon>Pleurodeles</taxon>
    </lineage>
</organism>
<evidence type="ECO:0000313" key="1">
    <source>
        <dbReference type="EMBL" id="KAJ1083769.1"/>
    </source>
</evidence>